<accession>A0ABN2TUQ8</accession>
<gene>
    <name evidence="2" type="ORF">GCM10009740_06730</name>
</gene>
<evidence type="ECO:0000256" key="1">
    <source>
        <dbReference type="SAM" id="MobiDB-lite"/>
    </source>
</evidence>
<dbReference type="PROSITE" id="PS51257">
    <property type="entry name" value="PROKAR_LIPOPROTEIN"/>
    <property type="match status" value="1"/>
</dbReference>
<dbReference type="RefSeq" id="WP_343987494.1">
    <property type="nucleotide sequence ID" value="NZ_BAAANB010000001.1"/>
</dbReference>
<keyword evidence="3" id="KW-1185">Reference proteome</keyword>
<feature type="region of interest" description="Disordered" evidence="1">
    <location>
        <begin position="30"/>
        <end position="65"/>
    </location>
</feature>
<dbReference type="PANTHER" id="PTHR12631:SF10">
    <property type="entry name" value="BETA-XYLOSIDASE-LIKE PROTEIN-RELATED"/>
    <property type="match status" value="1"/>
</dbReference>
<dbReference type="PANTHER" id="PTHR12631">
    <property type="entry name" value="ALPHA-L-IDURONIDASE"/>
    <property type="match status" value="1"/>
</dbReference>
<organism evidence="2 3">
    <name type="scientific">Terrabacter terrae</name>
    <dbReference type="NCBI Taxonomy" id="318434"/>
    <lineage>
        <taxon>Bacteria</taxon>
        <taxon>Bacillati</taxon>
        <taxon>Actinomycetota</taxon>
        <taxon>Actinomycetes</taxon>
        <taxon>Micrococcales</taxon>
        <taxon>Intrasporangiaceae</taxon>
        <taxon>Terrabacter</taxon>
    </lineage>
</organism>
<dbReference type="EMBL" id="BAAANB010000001">
    <property type="protein sequence ID" value="GAA2020920.1"/>
    <property type="molecule type" value="Genomic_DNA"/>
</dbReference>
<dbReference type="Proteomes" id="UP001501285">
    <property type="component" value="Unassembled WGS sequence"/>
</dbReference>
<dbReference type="InterPro" id="IPR051923">
    <property type="entry name" value="Glycosyl_Hydrolase_39"/>
</dbReference>
<evidence type="ECO:0000313" key="3">
    <source>
        <dbReference type="Proteomes" id="UP001501285"/>
    </source>
</evidence>
<dbReference type="InterPro" id="IPR017853">
    <property type="entry name" value="GH"/>
</dbReference>
<dbReference type="SUPFAM" id="SSF51445">
    <property type="entry name" value="(Trans)glycosidases"/>
    <property type="match status" value="1"/>
</dbReference>
<sequence length="502" mass="52679">MRTGSTRVRAAVTVAVVVVALLLGACNGAAKGNRTRPGPGSASQPVGSTDGPSTPGSSTPSGAGSGVLDPLGAKYDWSRFDLVSPYLKNLSGSATFYELVWCDVEPTQGNQSWKTMDAVARKAQEVGARLMIKIRVGSCWATTRSDPQHVRGTKNKSESFMPKDLDAYKAFVTSVVKRYSPQGVHTYAVENEINSESFWGGTTAELATLVKAAADSIRAADPSAKVADPGISSTAYGAGIARRLLDEGRGDDAVTAWNTYYARRIGTRGDQIAAVHDVAGLRAALASPQAARNLQYLALAESLQKDKVVDVRQVHFYEGWDAAPALVDYLRATTPAGMPIEAWEVGQFLKDSTVSDEVRAQELVKTVSILLAGGIRRVLWLPLVMNPKGRNSDEPRYGLLNPDGSARLTGTAYETMARASAGATASPISGKGLTGVALEKNGRTTAFVWSTGGDVSISLQQGESVKHVAGQGAAAPTGSAVIGSAPTQIDSNRPASELVGAL</sequence>
<protein>
    <submittedName>
        <fullName evidence="2">Uncharacterized protein</fullName>
    </submittedName>
</protein>
<proteinExistence type="predicted"/>
<evidence type="ECO:0000313" key="2">
    <source>
        <dbReference type="EMBL" id="GAA2020920.1"/>
    </source>
</evidence>
<feature type="compositionally biased region" description="Low complexity" evidence="1">
    <location>
        <begin position="47"/>
        <end position="62"/>
    </location>
</feature>
<dbReference type="Gene3D" id="3.20.20.80">
    <property type="entry name" value="Glycosidases"/>
    <property type="match status" value="1"/>
</dbReference>
<reference evidence="2 3" key="1">
    <citation type="journal article" date="2019" name="Int. J. Syst. Evol. Microbiol.">
        <title>The Global Catalogue of Microorganisms (GCM) 10K type strain sequencing project: providing services to taxonomists for standard genome sequencing and annotation.</title>
        <authorList>
            <consortium name="The Broad Institute Genomics Platform"/>
            <consortium name="The Broad Institute Genome Sequencing Center for Infectious Disease"/>
            <person name="Wu L."/>
            <person name="Ma J."/>
        </authorList>
    </citation>
    <scope>NUCLEOTIDE SEQUENCE [LARGE SCALE GENOMIC DNA]</scope>
    <source>
        <strain evidence="2 3">JCM 14283</strain>
    </source>
</reference>
<name>A0ABN2TUQ8_9MICO</name>
<comment type="caution">
    <text evidence="2">The sequence shown here is derived from an EMBL/GenBank/DDBJ whole genome shotgun (WGS) entry which is preliminary data.</text>
</comment>